<feature type="signal peptide" evidence="1">
    <location>
        <begin position="1"/>
        <end position="29"/>
    </location>
</feature>
<name>A0A4V6T2T6_9BURK</name>
<dbReference type="EMBL" id="STFG01000002">
    <property type="protein sequence ID" value="THU04576.1"/>
    <property type="molecule type" value="Genomic_DNA"/>
</dbReference>
<gene>
    <name evidence="3" type="ORF">E9531_04125</name>
</gene>
<sequence length="213" mass="24809">MKMVMYVVRRQVWLLGGALLVAFNGLAQAQDRARIYTCVDATGRTLTSDRPIPQCNDRPQRILDGVTGHQQGIKEPSYTQAEREAIEREKKREQDVLRAAKDKRQRERVLLMRYPNEEAHNQARESAKESLVTVITAANLRLAQIRDAKIKLDKELEFYDNDIAKAPPVLKRQFADNQQDMQDQQTFIDGKQEEVMRVDRQFDQELNELKQLW</sequence>
<dbReference type="Pfam" id="PF13511">
    <property type="entry name" value="DUF4124"/>
    <property type="match status" value="1"/>
</dbReference>
<dbReference type="InterPro" id="IPR025392">
    <property type="entry name" value="DUF4124"/>
</dbReference>
<dbReference type="RefSeq" id="WP_136572472.1">
    <property type="nucleotide sequence ID" value="NZ_STFG01000002.1"/>
</dbReference>
<keyword evidence="1" id="KW-0732">Signal</keyword>
<evidence type="ECO:0000313" key="4">
    <source>
        <dbReference type="Proteomes" id="UP000308917"/>
    </source>
</evidence>
<keyword evidence="4" id="KW-1185">Reference proteome</keyword>
<dbReference type="Proteomes" id="UP000308917">
    <property type="component" value="Unassembled WGS sequence"/>
</dbReference>
<reference evidence="3 4" key="1">
    <citation type="journal article" date="2015" name="Antonie Van Leeuwenhoek">
        <title>Lampropedia puyangensis sp. nov., isolated from symptomatic bark of Populus ? euramericana canker and emended description of Lampropedia hyalina (Ehrenberg 1832) Lee et al. 2004.</title>
        <authorList>
            <person name="Li Y."/>
            <person name="Wang T."/>
            <person name="Piao C.G."/>
            <person name="Wang L.F."/>
            <person name="Tian G.Z."/>
            <person name="Zhu T.H."/>
            <person name="Guo M.W."/>
        </authorList>
    </citation>
    <scope>NUCLEOTIDE SEQUENCE [LARGE SCALE GENOMIC DNA]</scope>
    <source>
        <strain evidence="3 4">2-bin</strain>
    </source>
</reference>
<protein>
    <submittedName>
        <fullName evidence="3">DUF4124 domain-containing protein</fullName>
    </submittedName>
</protein>
<dbReference type="AlphaFoldDB" id="A0A4V6T2T6"/>
<accession>A0A4V6T2T6</accession>
<organism evidence="3 4">
    <name type="scientific">Lampropedia puyangensis</name>
    <dbReference type="NCBI Taxonomy" id="1330072"/>
    <lineage>
        <taxon>Bacteria</taxon>
        <taxon>Pseudomonadati</taxon>
        <taxon>Pseudomonadota</taxon>
        <taxon>Betaproteobacteria</taxon>
        <taxon>Burkholderiales</taxon>
        <taxon>Comamonadaceae</taxon>
        <taxon>Lampropedia</taxon>
    </lineage>
</organism>
<proteinExistence type="predicted"/>
<comment type="caution">
    <text evidence="3">The sequence shown here is derived from an EMBL/GenBank/DDBJ whole genome shotgun (WGS) entry which is preliminary data.</text>
</comment>
<evidence type="ECO:0000256" key="1">
    <source>
        <dbReference type="SAM" id="SignalP"/>
    </source>
</evidence>
<feature type="chain" id="PRO_5020922198" evidence="1">
    <location>
        <begin position="30"/>
        <end position="213"/>
    </location>
</feature>
<dbReference type="OrthoDB" id="8895482at2"/>
<feature type="domain" description="DUF4124" evidence="2">
    <location>
        <begin position="29"/>
        <end position="60"/>
    </location>
</feature>
<evidence type="ECO:0000259" key="2">
    <source>
        <dbReference type="Pfam" id="PF13511"/>
    </source>
</evidence>
<evidence type="ECO:0000313" key="3">
    <source>
        <dbReference type="EMBL" id="THU04576.1"/>
    </source>
</evidence>